<dbReference type="Proteomes" id="UP000009399">
    <property type="component" value="Chromosome"/>
</dbReference>
<dbReference type="PROSITE" id="PS01086">
    <property type="entry name" value="RIBUL_P_3_EPIMER_2"/>
    <property type="match status" value="1"/>
</dbReference>
<dbReference type="SUPFAM" id="SSF51366">
    <property type="entry name" value="Ribulose-phoshate binding barrel"/>
    <property type="match status" value="1"/>
</dbReference>
<keyword evidence="2" id="KW-0413">Isomerase</keyword>
<dbReference type="GO" id="GO:0016857">
    <property type="term" value="F:racemase and epimerase activity, acting on carbohydrates and derivatives"/>
    <property type="evidence" value="ECO:0007669"/>
    <property type="project" value="InterPro"/>
</dbReference>
<dbReference type="EMBL" id="CP003914">
    <property type="protein sequence ID" value="AFX74394.1"/>
    <property type="molecule type" value="Genomic_DNA"/>
</dbReference>
<dbReference type="PANTHER" id="PTHR11749">
    <property type="entry name" value="RIBULOSE-5-PHOSPHATE-3-EPIMERASE"/>
    <property type="match status" value="1"/>
</dbReference>
<accession>A0AAI8AMH5</accession>
<dbReference type="CDD" id="cd00429">
    <property type="entry name" value="RPE"/>
    <property type="match status" value="1"/>
</dbReference>
<protein>
    <submittedName>
        <fullName evidence="3">Ribulose-phosphate 3-epimerase</fullName>
    </submittedName>
</protein>
<dbReference type="NCBIfam" id="NF004076">
    <property type="entry name" value="PRK05581.1-4"/>
    <property type="match status" value="1"/>
</dbReference>
<gene>
    <name evidence="3" type="ORF">MOS_471</name>
</gene>
<evidence type="ECO:0000256" key="1">
    <source>
        <dbReference type="ARBA" id="ARBA00022723"/>
    </source>
</evidence>
<dbReference type="InterPro" id="IPR011060">
    <property type="entry name" value="RibuloseP-bd_barrel"/>
</dbReference>
<dbReference type="Pfam" id="PF00834">
    <property type="entry name" value="Ribul_P_3_epim"/>
    <property type="match status" value="1"/>
</dbReference>
<dbReference type="RefSeq" id="WP_015084184.1">
    <property type="nucleotide sequence ID" value="NC_019552.1"/>
</dbReference>
<evidence type="ECO:0000256" key="2">
    <source>
        <dbReference type="ARBA" id="ARBA00023235"/>
    </source>
</evidence>
<name>A0AAI8AMH5_MESHY</name>
<sequence length="218" mass="24802">MKTKIISPSLLNVSKNQRIKVSKTLFNLGIKWIHYDYMDAKFVPNKAIEIFEIKKIVNKFSNYISDIHIMAYNPEKIIDQIINVVTYATFHYEVFENASNIKDFIAKYSSKIKLGIAINPDTSEEVLFPFLDKIDLVLVMSVVPGKGGQLFIENSYKKIANLAKIRKEKKYKFLIQVDGGIKDFNAKKVFDSGADVIVSGTYLAVKPSKQKILKLLAN</sequence>
<evidence type="ECO:0000313" key="4">
    <source>
        <dbReference type="Proteomes" id="UP000009399"/>
    </source>
</evidence>
<dbReference type="InterPro" id="IPR013785">
    <property type="entry name" value="Aldolase_TIM"/>
</dbReference>
<dbReference type="KEGG" id="mhs:MOS_471"/>
<dbReference type="GeneID" id="93248576"/>
<dbReference type="InterPro" id="IPR000056">
    <property type="entry name" value="Ribul_P_3_epim-like"/>
</dbReference>
<proteinExistence type="predicted"/>
<keyword evidence="1" id="KW-0479">Metal-binding</keyword>
<dbReference type="AlphaFoldDB" id="A0AAI8AMH5"/>
<dbReference type="GO" id="GO:0005975">
    <property type="term" value="P:carbohydrate metabolic process"/>
    <property type="evidence" value="ECO:0007669"/>
    <property type="project" value="InterPro"/>
</dbReference>
<evidence type="ECO:0000313" key="3">
    <source>
        <dbReference type="EMBL" id="AFX74394.1"/>
    </source>
</evidence>
<dbReference type="Gene3D" id="3.20.20.70">
    <property type="entry name" value="Aldolase class I"/>
    <property type="match status" value="1"/>
</dbReference>
<dbReference type="GO" id="GO:0046872">
    <property type="term" value="F:metal ion binding"/>
    <property type="evidence" value="ECO:0007669"/>
    <property type="project" value="UniProtKB-KW"/>
</dbReference>
<reference evidence="3 4" key="1">
    <citation type="journal article" date="2013" name="Genome Announc.">
        <title>Complete Genome Sequence of Mycoplasma hyorhinis Strain SK76.</title>
        <authorList>
            <person name="Goodison S."/>
            <person name="Urquidi V."/>
            <person name="Kumar D."/>
            <person name="Reyes L."/>
            <person name="Rosser C.J."/>
        </authorList>
    </citation>
    <scope>NUCLEOTIDE SEQUENCE [LARGE SCALE GENOMIC DNA]</scope>
    <source>
        <strain evidence="3 4">SK76</strain>
    </source>
</reference>
<organism evidence="3 4">
    <name type="scientific">Mesomycoplasma hyorhinis SK76</name>
    <dbReference type="NCBI Taxonomy" id="1118964"/>
    <lineage>
        <taxon>Bacteria</taxon>
        <taxon>Bacillati</taxon>
        <taxon>Mycoplasmatota</taxon>
        <taxon>Mycoplasmoidales</taxon>
        <taxon>Metamycoplasmataceae</taxon>
        <taxon>Mesomycoplasma</taxon>
    </lineage>
</organism>